<feature type="compositionally biased region" description="Basic and acidic residues" evidence="4">
    <location>
        <begin position="576"/>
        <end position="586"/>
    </location>
</feature>
<evidence type="ECO:0000256" key="4">
    <source>
        <dbReference type="SAM" id="MobiDB-lite"/>
    </source>
</evidence>
<evidence type="ECO:0000313" key="7">
    <source>
        <dbReference type="EMBL" id="CAH9089133.1"/>
    </source>
</evidence>
<feature type="region of interest" description="Disordered" evidence="4">
    <location>
        <begin position="1148"/>
        <end position="1174"/>
    </location>
</feature>
<dbReference type="InterPro" id="IPR035441">
    <property type="entry name" value="TFIIS/LEDGF_dom_sf"/>
</dbReference>
<feature type="compositionally biased region" description="Basic and acidic residues" evidence="4">
    <location>
        <begin position="847"/>
        <end position="858"/>
    </location>
</feature>
<dbReference type="InterPro" id="IPR017923">
    <property type="entry name" value="TFIIS_N"/>
</dbReference>
<dbReference type="CDD" id="cd00183">
    <property type="entry name" value="TFIIS_I"/>
    <property type="match status" value="1"/>
</dbReference>
<feature type="domain" description="TFIIS N-terminal" evidence="6">
    <location>
        <begin position="328"/>
        <end position="415"/>
    </location>
</feature>
<feature type="compositionally biased region" description="Basic and acidic residues" evidence="4">
    <location>
        <begin position="906"/>
        <end position="917"/>
    </location>
</feature>
<organism evidence="7 8">
    <name type="scientific">Cuscuta epithymum</name>
    <dbReference type="NCBI Taxonomy" id="186058"/>
    <lineage>
        <taxon>Eukaryota</taxon>
        <taxon>Viridiplantae</taxon>
        <taxon>Streptophyta</taxon>
        <taxon>Embryophyta</taxon>
        <taxon>Tracheophyta</taxon>
        <taxon>Spermatophyta</taxon>
        <taxon>Magnoliopsida</taxon>
        <taxon>eudicotyledons</taxon>
        <taxon>Gunneridae</taxon>
        <taxon>Pentapetalae</taxon>
        <taxon>asterids</taxon>
        <taxon>lamiids</taxon>
        <taxon>Solanales</taxon>
        <taxon>Convolvulaceae</taxon>
        <taxon>Cuscuteae</taxon>
        <taxon>Cuscuta</taxon>
        <taxon>Cuscuta subgen. Cuscuta</taxon>
    </lineage>
</organism>
<evidence type="ECO:0000259" key="6">
    <source>
        <dbReference type="PROSITE" id="PS51319"/>
    </source>
</evidence>
<dbReference type="Gene3D" id="1.20.930.10">
    <property type="entry name" value="Conserved domain common to transcription factors TFIIS, elongin A, CRSP70"/>
    <property type="match status" value="1"/>
</dbReference>
<accession>A0AAV0CZJ1</accession>
<feature type="region of interest" description="Disordered" evidence="4">
    <location>
        <begin position="1441"/>
        <end position="1465"/>
    </location>
</feature>
<feature type="compositionally biased region" description="Polar residues" evidence="4">
    <location>
        <begin position="206"/>
        <end position="223"/>
    </location>
</feature>
<keyword evidence="8" id="KW-1185">Reference proteome</keyword>
<feature type="compositionally biased region" description="Polar residues" evidence="4">
    <location>
        <begin position="424"/>
        <end position="489"/>
    </location>
</feature>
<sequence>MRGWEQRGEPCRRKSFAQHMQATTKRTVASCDSSITADSFCKEDRKICVGDCALFKPPHDSPPFIGIIRCLISNEGNNNLHLGVNWLYRPAELKLGKGIPSEASPNEVFYSFHRDEICAASLLHPCKVAFLPKGVELPTGISSFVCRRVYDIANKCLCWLTDQDYIDELQEEVGQLLYKTQVEMHTSLQPGGRSPKPVNALIPTLQSKSGSENVQNTATSYPSQGKGKKRERGDDNNSVKRERSFKQDDSSNLYKTESAIKSEIVKITERGGGLVDSDGVDKLIQFMQADKGGERKMDSVCRSLLAGVVASTDRFECLNRFVQLRGLLVLDEWLQDIHKGSRISDGNPKDGGDKRWDELLLVLLRALDKLPVNLEALKMCNIGKSVNHLRSHKNMDIQKKARSLVDTWKKRVEIEMNMIDANNKSTQGVSWPSKSRIQETSHSANKSNPGFSNDFTPKSSVTTQLSSRTVSVKTLQVETTTAKSASSSPVPVKDGQARVSSLCGGASHVDVPPVVLMREDKSSSSSQSHNHSPSFSGKEDARSSTAGSMSSNKVSNSSSRHRKTINGFPGTSLSEGLKERSRHSNPERVSQSVVVGDKSTDLSVVERGDQKVIVKIPNNRIQSPAHSVSGKSCEEEPNIVNSQASSPVVSEKHVQPDQNVKANSDDLYRSNNNNNNNIISDVNAESWQSNDLKDILTGSDEGDGSPTQLAEDDDREDDRKGGGVSKTVPSFSGKNQNVSFDSMNVLIESCIKYSESNASMSVGDASGMNLLASVATEQMSKSDLYSPSVSSQRNSPVVEETCMDTDDFRSQPRPCERITSDCKQRHGNKQQHVDAGKYRGECKLEMNENDGESDKRSFEGGNKGVYSGAKMGTDTLLEGNNVSLGDQKGSREEGKSNAAATSDSEVNERLPVKEEHPTSSVDVTADKGGDEDEIHSYLKLCEKMKSKHTTLDPLLEDKNSINVDSTVNSDNNNNNNLTTECSNDGLAEAKHDSGGSPPSVKERAGYSVTETASKMKFDLNEGFVSDDEKCGEAINPPTHMVNPLPFPITSVAITAKGLFVPPEELLRFKRQSGEFRWKGSAATSAFRPAEPRKVFTPTVSASQSAEAAPSSANKTRPCLEIDLNAPGESSLEDDEVGYSAPQEIISHLPINQKKEKPSSPSIPSGGGGLNLDLNRADDESNDVGQCSLRSSIFNSNVLEGLVEPLQSQCAPSREVRMDFDLNNGPAADDITAEQQPFLFRQNSRGNIRMNNPEIGSYASWFTPVCGYSAVSGPPPQPSQASSPFPLDIYRGSVLSSSPAAAAAYQIPMFPFGATSFPLPSTSFPVGSAPCINSSPGGRLFTAAVNSQLLGPVVSASSAHQFPRPYMVTLPDNGTSGNNGKWAKQSLDLNAGPGYIDIIHGVRDESSITSRQLSIAHDQQLLQSAGEHHALYQHPVAAGNIMKRKEPDGGWGDNDSFRHNKQSSWH</sequence>
<evidence type="ECO:0000259" key="5">
    <source>
        <dbReference type="PROSITE" id="PS51038"/>
    </source>
</evidence>
<dbReference type="Pfam" id="PF08711">
    <property type="entry name" value="Med26"/>
    <property type="match status" value="1"/>
</dbReference>
<feature type="compositionally biased region" description="Basic and acidic residues" evidence="4">
    <location>
        <begin position="231"/>
        <end position="249"/>
    </location>
</feature>
<dbReference type="EMBL" id="CAMAPF010000061">
    <property type="protein sequence ID" value="CAH9089133.1"/>
    <property type="molecule type" value="Genomic_DNA"/>
</dbReference>
<feature type="compositionally biased region" description="Polar residues" evidence="4">
    <location>
        <begin position="678"/>
        <end position="690"/>
    </location>
</feature>
<feature type="region of interest" description="Disordered" evidence="4">
    <location>
        <begin position="206"/>
        <end position="251"/>
    </location>
</feature>
<dbReference type="Pfam" id="PF01426">
    <property type="entry name" value="BAH"/>
    <property type="match status" value="1"/>
</dbReference>
<dbReference type="PANTHER" id="PTHR46548:SF1">
    <property type="entry name" value="BAH AND TFIIS DOMAIN-CONTAINING PROTEIN-RELATED"/>
    <property type="match status" value="1"/>
</dbReference>
<dbReference type="GO" id="GO:0003682">
    <property type="term" value="F:chromatin binding"/>
    <property type="evidence" value="ECO:0007669"/>
    <property type="project" value="InterPro"/>
</dbReference>
<dbReference type="PROSITE" id="PS51319">
    <property type="entry name" value="TFIIS_N"/>
    <property type="match status" value="1"/>
</dbReference>
<feature type="compositionally biased region" description="Polar residues" evidence="4">
    <location>
        <begin position="727"/>
        <end position="737"/>
    </location>
</feature>
<gene>
    <name evidence="7" type="ORF">CEPIT_LOCUS10773</name>
</gene>
<dbReference type="Proteomes" id="UP001152523">
    <property type="component" value="Unassembled WGS sequence"/>
</dbReference>
<feature type="compositionally biased region" description="Low complexity" evidence="4">
    <location>
        <begin position="523"/>
        <end position="536"/>
    </location>
</feature>
<dbReference type="GO" id="GO:0005634">
    <property type="term" value="C:nucleus"/>
    <property type="evidence" value="ECO:0007669"/>
    <property type="project" value="UniProtKB-SubCell"/>
</dbReference>
<dbReference type="Gene3D" id="2.30.30.490">
    <property type="match status" value="1"/>
</dbReference>
<dbReference type="InterPro" id="IPR043151">
    <property type="entry name" value="BAH_sf"/>
</dbReference>
<dbReference type="SMART" id="SM00509">
    <property type="entry name" value="TFS2N"/>
    <property type="match status" value="1"/>
</dbReference>
<dbReference type="PANTHER" id="PTHR46548">
    <property type="entry name" value="BAH AND TFIIS DOMAIN-CONTAINING PROTEIN-RELATED"/>
    <property type="match status" value="1"/>
</dbReference>
<feature type="compositionally biased region" description="Low complexity" evidence="4">
    <location>
        <begin position="548"/>
        <end position="558"/>
    </location>
</feature>
<feature type="region of interest" description="Disordered" evidence="4">
    <location>
        <begin position="962"/>
        <end position="1007"/>
    </location>
</feature>
<evidence type="ECO:0000313" key="8">
    <source>
        <dbReference type="Proteomes" id="UP001152523"/>
    </source>
</evidence>
<evidence type="ECO:0000256" key="1">
    <source>
        <dbReference type="ARBA" id="ARBA00004123"/>
    </source>
</evidence>
<reference evidence="7" key="1">
    <citation type="submission" date="2022-07" db="EMBL/GenBank/DDBJ databases">
        <authorList>
            <person name="Macas J."/>
            <person name="Novak P."/>
            <person name="Neumann P."/>
        </authorList>
    </citation>
    <scope>NUCLEOTIDE SEQUENCE</scope>
</reference>
<feature type="region of interest" description="Disordered" evidence="4">
    <location>
        <begin position="424"/>
        <end position="595"/>
    </location>
</feature>
<feature type="region of interest" description="Disordered" evidence="4">
    <location>
        <begin position="847"/>
        <end position="929"/>
    </location>
</feature>
<feature type="compositionally biased region" description="Polar residues" evidence="4">
    <location>
        <begin position="639"/>
        <end position="648"/>
    </location>
</feature>
<comment type="caution">
    <text evidence="7">The sequence shown here is derived from an EMBL/GenBank/DDBJ whole genome shotgun (WGS) entry which is preliminary data.</text>
</comment>
<dbReference type="SMART" id="SM00439">
    <property type="entry name" value="BAH"/>
    <property type="match status" value="1"/>
</dbReference>
<feature type="domain" description="BAH" evidence="5">
    <location>
        <begin position="45"/>
        <end position="161"/>
    </location>
</feature>
<feature type="compositionally biased region" description="Polar residues" evidence="4">
    <location>
        <begin position="619"/>
        <end position="630"/>
    </location>
</feature>
<feature type="region of interest" description="Disordered" evidence="4">
    <location>
        <begin position="616"/>
        <end position="737"/>
    </location>
</feature>
<dbReference type="SUPFAM" id="SSF47676">
    <property type="entry name" value="Conserved domain common to transcription factors TFIIS, elongin A, CRSP70"/>
    <property type="match status" value="1"/>
</dbReference>
<evidence type="ECO:0000256" key="2">
    <source>
        <dbReference type="ARBA" id="ARBA00023242"/>
    </source>
</evidence>
<keyword evidence="2 3" id="KW-0539">Nucleus</keyword>
<evidence type="ECO:0000256" key="3">
    <source>
        <dbReference type="PROSITE-ProRule" id="PRU00649"/>
    </source>
</evidence>
<dbReference type="InterPro" id="IPR003617">
    <property type="entry name" value="TFIIS/CRSP70_N_sub"/>
</dbReference>
<protein>
    <submittedName>
        <fullName evidence="7">Uncharacterized protein</fullName>
    </submittedName>
</protein>
<feature type="compositionally biased region" description="Low complexity" evidence="4">
    <location>
        <begin position="962"/>
        <end position="984"/>
    </location>
</feature>
<name>A0AAV0CZJ1_9ASTE</name>
<proteinExistence type="predicted"/>
<dbReference type="InterPro" id="IPR001025">
    <property type="entry name" value="BAH_dom"/>
</dbReference>
<dbReference type="PROSITE" id="PS51038">
    <property type="entry name" value="BAH"/>
    <property type="match status" value="1"/>
</dbReference>
<comment type="subcellular location">
    <subcellularLocation>
        <location evidence="1 3">Nucleus</location>
    </subcellularLocation>
</comment>